<dbReference type="InterPro" id="IPR000891">
    <property type="entry name" value="PYR_CT"/>
</dbReference>
<evidence type="ECO:0000256" key="3">
    <source>
        <dbReference type="ARBA" id="ARBA00022723"/>
    </source>
</evidence>
<dbReference type="PROSITE" id="PS50991">
    <property type="entry name" value="PYR_CT"/>
    <property type="match status" value="1"/>
</dbReference>
<dbReference type="GO" id="GO:0046951">
    <property type="term" value="P:ketone body biosynthetic process"/>
    <property type="evidence" value="ECO:0007669"/>
    <property type="project" value="TreeGrafter"/>
</dbReference>
<keyword evidence="7" id="KW-0670">Pyruvate</keyword>
<dbReference type="InterPro" id="IPR002034">
    <property type="entry name" value="AIPM/Hcit_synth_CS"/>
</dbReference>
<name>A0A0K0WZM2_MYCGD</name>
<evidence type="ECO:0000313" key="8">
    <source>
        <dbReference type="Proteomes" id="UP000062255"/>
    </source>
</evidence>
<evidence type="ECO:0000259" key="6">
    <source>
        <dbReference type="PROSITE" id="PS50991"/>
    </source>
</evidence>
<keyword evidence="4" id="KW-0456">Lyase</keyword>
<dbReference type="GO" id="GO:0046912">
    <property type="term" value="F:acyltransferase activity, acyl groups converted into alkyl on transfer"/>
    <property type="evidence" value="ECO:0007669"/>
    <property type="project" value="InterPro"/>
</dbReference>
<sequence>MFGAELPSTATVVDVGLRDGLQAVEHVVGTEDKLAILEGLLASGFSTLEITSFAHPKVLPQFADAERVIADAPRVPGVTYKALVPNLKGALRALETAIDELVMVIPIDTETARRNQNASPAQLLAILGEVVEHSHRAGKKVTAAVATAFFATCRGPVDIHELDDAVRRVVDAGADALYLAGTSGMEIPAEFERGIALCRSLAPELPVGVHLHNRNGFGPVNAVAALGAGADWVEASFGGLGGDMWFPGDNSVLGNAPMEDVLNLLHSIGVDTGIDLDRYLDVVRLVEKVTGVGSYSFLCRGGTRDEVARAHWPG</sequence>
<organism evidence="7 8">
    <name type="scientific">Mycolicibacterium goodii</name>
    <name type="common">Mycobacterium goodii</name>
    <dbReference type="NCBI Taxonomy" id="134601"/>
    <lineage>
        <taxon>Bacteria</taxon>
        <taxon>Bacillati</taxon>
        <taxon>Actinomycetota</taxon>
        <taxon>Actinomycetes</taxon>
        <taxon>Mycobacteriales</taxon>
        <taxon>Mycobacteriaceae</taxon>
        <taxon>Mycolicibacterium</taxon>
    </lineage>
</organism>
<evidence type="ECO:0000256" key="5">
    <source>
        <dbReference type="RuleBase" id="RU003523"/>
    </source>
</evidence>
<dbReference type="AlphaFoldDB" id="A0A0K0WZM2"/>
<dbReference type="PANTHER" id="PTHR42738:SF7">
    <property type="entry name" value="HYDROXYMETHYLGLUTARYL-COA LYASE"/>
    <property type="match status" value="1"/>
</dbReference>
<keyword evidence="2 5" id="KW-0808">Transferase</keyword>
<dbReference type="Pfam" id="PF00682">
    <property type="entry name" value="HMGL-like"/>
    <property type="match status" value="1"/>
</dbReference>
<dbReference type="RefSeq" id="WP_049743053.1">
    <property type="nucleotide sequence ID" value="NZ_CP012150.1"/>
</dbReference>
<proteinExistence type="inferred from homology"/>
<dbReference type="PROSITE" id="PS00815">
    <property type="entry name" value="AIPM_HOMOCIT_SYNTH_1"/>
    <property type="match status" value="1"/>
</dbReference>
<feature type="domain" description="Pyruvate carboxyltransferase" evidence="6">
    <location>
        <begin position="10"/>
        <end position="280"/>
    </location>
</feature>
<dbReference type="InterPro" id="IPR013785">
    <property type="entry name" value="Aldolase_TIM"/>
</dbReference>
<dbReference type="Gene3D" id="3.20.20.70">
    <property type="entry name" value="Aldolase class I"/>
    <property type="match status" value="1"/>
</dbReference>
<dbReference type="STRING" id="134601.AFA91_00790"/>
<dbReference type="OrthoDB" id="9784013at2"/>
<dbReference type="PANTHER" id="PTHR42738">
    <property type="entry name" value="HYDROXYMETHYLGLUTARYL-COA LYASE"/>
    <property type="match status" value="1"/>
</dbReference>
<dbReference type="InterPro" id="IPR043594">
    <property type="entry name" value="HMGL"/>
</dbReference>
<dbReference type="GO" id="GO:0004419">
    <property type="term" value="F:hydroxymethylglutaryl-CoA lyase activity"/>
    <property type="evidence" value="ECO:0007669"/>
    <property type="project" value="TreeGrafter"/>
</dbReference>
<keyword evidence="3" id="KW-0479">Metal-binding</keyword>
<comment type="similarity">
    <text evidence="1">Belongs to the HMG-CoA lyase family.</text>
</comment>
<dbReference type="KEGG" id="mgo:AFA91_00790"/>
<dbReference type="EMBL" id="CP012150">
    <property type="protein sequence ID" value="AKS30651.1"/>
    <property type="molecule type" value="Genomic_DNA"/>
</dbReference>
<dbReference type="PATRIC" id="fig|134601.6.peg.167"/>
<dbReference type="SUPFAM" id="SSF51569">
    <property type="entry name" value="Aldolase"/>
    <property type="match status" value="1"/>
</dbReference>
<comment type="similarity">
    <text evidence="5">Belongs to the alpha-IPM synthase/homocitrate synthase family.</text>
</comment>
<gene>
    <name evidence="7" type="ORF">AFA91_00790</name>
</gene>
<evidence type="ECO:0000256" key="1">
    <source>
        <dbReference type="ARBA" id="ARBA00009405"/>
    </source>
</evidence>
<dbReference type="GO" id="GO:0046872">
    <property type="term" value="F:metal ion binding"/>
    <property type="evidence" value="ECO:0007669"/>
    <property type="project" value="UniProtKB-KW"/>
</dbReference>
<protein>
    <submittedName>
        <fullName evidence="7">Pyruvate carboxyltransferase</fullName>
    </submittedName>
</protein>
<evidence type="ECO:0000313" key="7">
    <source>
        <dbReference type="EMBL" id="AKS30651.1"/>
    </source>
</evidence>
<dbReference type="GO" id="GO:0006552">
    <property type="term" value="P:L-leucine catabolic process"/>
    <property type="evidence" value="ECO:0007669"/>
    <property type="project" value="TreeGrafter"/>
</dbReference>
<evidence type="ECO:0000256" key="2">
    <source>
        <dbReference type="ARBA" id="ARBA00022679"/>
    </source>
</evidence>
<dbReference type="Proteomes" id="UP000062255">
    <property type="component" value="Chromosome"/>
</dbReference>
<evidence type="ECO:0000256" key="4">
    <source>
        <dbReference type="ARBA" id="ARBA00023239"/>
    </source>
</evidence>
<reference evidence="7 8" key="1">
    <citation type="submission" date="2015-07" db="EMBL/GenBank/DDBJ databases">
        <title>Complete genome sequence of Mycobacterium goodii X7B, a facultative thermophilic biodesulfurizing bacterium.</title>
        <authorList>
            <person name="Yu B."/>
            <person name="Li F."/>
            <person name="Xu P."/>
        </authorList>
    </citation>
    <scope>NUCLEOTIDE SEQUENCE [LARGE SCALE GENOMIC DNA]</scope>
    <source>
        <strain evidence="7 8">X7B</strain>
    </source>
</reference>
<accession>A0A0K0WZM2</accession>